<feature type="transmembrane region" description="Helical" evidence="1">
    <location>
        <begin position="191"/>
        <end position="211"/>
    </location>
</feature>
<evidence type="ECO:0000313" key="2">
    <source>
        <dbReference type="EMBL" id="ARN81206.1"/>
    </source>
</evidence>
<dbReference type="AlphaFoldDB" id="A0A1W6MUM3"/>
<reference evidence="2 3" key="1">
    <citation type="submission" date="2017-02" db="EMBL/GenBank/DDBJ databases">
        <authorList>
            <person name="Peterson S.W."/>
        </authorList>
    </citation>
    <scope>NUCLEOTIDE SEQUENCE [LARGE SCALE GENOMIC DNA]</scope>
    <source>
        <strain evidence="2 3">S285</strain>
    </source>
</reference>
<keyword evidence="3" id="KW-1185">Reference proteome</keyword>
<dbReference type="EMBL" id="CP019948">
    <property type="protein sequence ID" value="ARN81206.1"/>
    <property type="molecule type" value="Genomic_DNA"/>
</dbReference>
<dbReference type="Pfam" id="PF10129">
    <property type="entry name" value="OpgC_C"/>
    <property type="match status" value="1"/>
</dbReference>
<dbReference type="PIRSF" id="PIRSF028704">
    <property type="entry name" value="UPC028704"/>
    <property type="match status" value="1"/>
</dbReference>
<dbReference type="RefSeq" id="WP_085771298.1">
    <property type="nucleotide sequence ID" value="NZ_AP027149.1"/>
</dbReference>
<feature type="transmembrane region" description="Helical" evidence="1">
    <location>
        <begin position="163"/>
        <end position="185"/>
    </location>
</feature>
<dbReference type="OrthoDB" id="9775975at2"/>
<feature type="transmembrane region" description="Helical" evidence="1">
    <location>
        <begin position="223"/>
        <end position="244"/>
    </location>
</feature>
<evidence type="ECO:0000313" key="3">
    <source>
        <dbReference type="Proteomes" id="UP000193978"/>
    </source>
</evidence>
<dbReference type="STRING" id="655015.B1812_09070"/>
<keyword evidence="1" id="KW-0812">Transmembrane</keyword>
<dbReference type="KEGG" id="mbry:B1812_09070"/>
<dbReference type="PANTHER" id="PTHR38592:SF3">
    <property type="entry name" value="BLL4819 PROTEIN"/>
    <property type="match status" value="1"/>
</dbReference>
<feature type="transmembrane region" description="Helical" evidence="1">
    <location>
        <begin position="264"/>
        <end position="284"/>
    </location>
</feature>
<protein>
    <submittedName>
        <fullName evidence="2">OpgC protein</fullName>
    </submittedName>
</protein>
<dbReference type="Proteomes" id="UP000193978">
    <property type="component" value="Chromosome"/>
</dbReference>
<feature type="transmembrane region" description="Helical" evidence="1">
    <location>
        <begin position="305"/>
        <end position="325"/>
    </location>
</feature>
<organism evidence="2 3">
    <name type="scientific">Methylocystis bryophila</name>
    <dbReference type="NCBI Taxonomy" id="655015"/>
    <lineage>
        <taxon>Bacteria</taxon>
        <taxon>Pseudomonadati</taxon>
        <taxon>Pseudomonadota</taxon>
        <taxon>Alphaproteobacteria</taxon>
        <taxon>Hyphomicrobiales</taxon>
        <taxon>Methylocystaceae</taxon>
        <taxon>Methylocystis</taxon>
    </lineage>
</organism>
<name>A0A1W6MUM3_9HYPH</name>
<feature type="transmembrane region" description="Helical" evidence="1">
    <location>
        <begin position="331"/>
        <end position="350"/>
    </location>
</feature>
<gene>
    <name evidence="2" type="ORF">B1812_09070</name>
</gene>
<feature type="transmembrane region" description="Helical" evidence="1">
    <location>
        <begin position="134"/>
        <end position="156"/>
    </location>
</feature>
<accession>A0A1W6MUM3</accession>
<sequence length="367" mass="40076">MRAADEIDFWRGFALVTIFINHIPGGFFERFTFKNLSISDSAELFVFLAGWALRKVVDGPGRNLSTPWLTLRLTARTLQVYFAQLVITELAIAVLAGTALALDAPFLLDWHNASAVFEDPVRAQVGLALLSYQLGYFDILPLYVVLTAVAPAIAFVSRHAWPILLLVSLMTYLFALATGANFPTWPVEDTWFFNPLCWQFIYVLGFLLAGSRGLGALSRRWRMTLKWAAVAIVAAGAVCTAVGFSPDPVSLPAAKLMFMFDKTYLSPSRLIHSLALAALFGGSFPAINSRLPRTGAFLSSLGRNSLNVFCVGSLLSLIGQIFRFIYGGSIVTDALIVVLGVGAMGGVAWASEWREHIKASLAQRSPF</sequence>
<evidence type="ECO:0000256" key="1">
    <source>
        <dbReference type="SAM" id="Phobius"/>
    </source>
</evidence>
<feature type="transmembrane region" description="Helical" evidence="1">
    <location>
        <begin position="80"/>
        <end position="102"/>
    </location>
</feature>
<keyword evidence="1" id="KW-0472">Membrane</keyword>
<dbReference type="InterPro" id="IPR014550">
    <property type="entry name" value="UCP028704_OpgC"/>
</dbReference>
<keyword evidence="1" id="KW-1133">Transmembrane helix</keyword>
<dbReference type="PANTHER" id="PTHR38592">
    <property type="entry name" value="BLL4819 PROTEIN"/>
    <property type="match status" value="1"/>
</dbReference>
<proteinExistence type="predicted"/>